<evidence type="ECO:0000256" key="1">
    <source>
        <dbReference type="SAM" id="MobiDB-lite"/>
    </source>
</evidence>
<dbReference type="OrthoDB" id="45365at2759"/>
<feature type="domain" description="Protein kinase" evidence="3">
    <location>
        <begin position="519"/>
        <end position="776"/>
    </location>
</feature>
<dbReference type="Pfam" id="PF00069">
    <property type="entry name" value="Pkinase"/>
    <property type="match status" value="1"/>
</dbReference>
<evidence type="ECO:0000256" key="2">
    <source>
        <dbReference type="SAM" id="Phobius"/>
    </source>
</evidence>
<organism evidence="4 5">
    <name type="scientific">Cetraspora pellucida</name>
    <dbReference type="NCBI Taxonomy" id="1433469"/>
    <lineage>
        <taxon>Eukaryota</taxon>
        <taxon>Fungi</taxon>
        <taxon>Fungi incertae sedis</taxon>
        <taxon>Mucoromycota</taxon>
        <taxon>Glomeromycotina</taxon>
        <taxon>Glomeromycetes</taxon>
        <taxon>Diversisporales</taxon>
        <taxon>Gigasporaceae</taxon>
        <taxon>Cetraspora</taxon>
    </lineage>
</organism>
<dbReference type="PANTHER" id="PTHR44167">
    <property type="entry name" value="OVARIAN-SPECIFIC SERINE/THREONINE-PROTEIN KINASE LOK-RELATED"/>
    <property type="match status" value="1"/>
</dbReference>
<dbReference type="Gene3D" id="2.120.10.80">
    <property type="entry name" value="Kelch-type beta propeller"/>
    <property type="match status" value="2"/>
</dbReference>
<dbReference type="GO" id="GO:0005634">
    <property type="term" value="C:nucleus"/>
    <property type="evidence" value="ECO:0007669"/>
    <property type="project" value="TreeGrafter"/>
</dbReference>
<comment type="caution">
    <text evidence="4">The sequence shown here is derived from an EMBL/GenBank/DDBJ whole genome shotgun (WGS) entry which is preliminary data.</text>
</comment>
<proteinExistence type="predicted"/>
<dbReference type="SMART" id="SM00220">
    <property type="entry name" value="S_TKc"/>
    <property type="match status" value="1"/>
</dbReference>
<feature type="region of interest" description="Disordered" evidence="1">
    <location>
        <begin position="329"/>
        <end position="363"/>
    </location>
</feature>
<keyword evidence="2" id="KW-0812">Transmembrane</keyword>
<dbReference type="GO" id="GO:0004674">
    <property type="term" value="F:protein serine/threonine kinase activity"/>
    <property type="evidence" value="ECO:0007669"/>
    <property type="project" value="TreeGrafter"/>
</dbReference>
<evidence type="ECO:0000313" key="5">
    <source>
        <dbReference type="Proteomes" id="UP000789759"/>
    </source>
</evidence>
<evidence type="ECO:0000259" key="3">
    <source>
        <dbReference type="PROSITE" id="PS50011"/>
    </source>
</evidence>
<dbReference type="InterPro" id="IPR000719">
    <property type="entry name" value="Prot_kinase_dom"/>
</dbReference>
<gene>
    <name evidence="4" type="ORF">CPELLU_LOCUS7689</name>
</gene>
<sequence length="989" mass="110335">QQTLKPEPGPRESACLAAYQNRVYVFGGTGNDLQNSWFSYVEAPFDTSNLKWVAMPTTGSHNASSRPACGVTSSGVLIVTGGGVISDVNYKGIQAFDLTKGTSGTCHSLVIFTTSAGEEVLFQFGGSPSNDTYLLHISNMTWETIPLDSTTPPPNGLFGMAYSKDNVYIIGGSSDFNGGLFYDVWGFNVPTRKWFDPKASMPTGWFNGHVGHLNDTFFIVSDDSSGPSAMRVWTLSNNSFDTYSSGPMSTVGHAYYANAQLLGSDALITYGGSTKNSSVNDINTYLGNTADMLIFNMTQRAWVTTYNYVTNAPMDKFLGGPLAPNQNDPFIKPLTSVSQGNSTNKNNSTGNSGNSGNPGNPTSNNSQSSLMLYVAIGGGLLLLILAIIMFIFYRIYRKKQFEKSKIHSFGKDDNFDQDPSLDHKSNLKAYNPAQFNISSDKNLDFPKPGFYSNSNSSNSTLTTLTGAPHTIRVHVPNSNTRFKDEVFGRHKLNAMTYDQPDVVTITPSAPTGTVILQRYKLCGNSAYGGNNTIRQAIDEQTDDQVAIKFFQNFESFEREVIMLKYLRSRHVGELLALYELPSKKDWPYVIILNYYPQSMDKLIITKLSSMDVLYIKLLIKSITQAIHYLHTHNVAHLDIKPGNFVHEKDDLTSWRLVDFEAARFVGEEWVDDCSPMYCPPEVYNAAYNNQSIVASTSMDIWSLGCIIYELYTNTPLFYSEEEAINKLTRSFAQGELVDFPLNKIPDQQARNILSKMLAVKPSERISCEQILRSAFLNSDRIITVVNQNTSAILSTLQETTNLILKQIDAVVNSITDTVDAAIPRLYVLLPGQEAKSIFKPHTWGKNTFILHLLCEGLDPNNQEAHFTNHVGYKIHDPKLLLRKAARPTEYFKQLTQILDSEITFSEQTRDIEKTKKDPVGRMKVVQGAALRELEAFLAMNDQAKEWGGLTRVVMENGRWRWVCGHCYNRLNTYEDSYSVDEDEDFGMAM</sequence>
<feature type="non-terminal residue" evidence="4">
    <location>
        <position position="989"/>
    </location>
</feature>
<dbReference type="InterPro" id="IPR011009">
    <property type="entry name" value="Kinase-like_dom_sf"/>
</dbReference>
<dbReference type="AlphaFoldDB" id="A0A9N9CY00"/>
<keyword evidence="2" id="KW-1133">Transmembrane helix</keyword>
<keyword evidence="2" id="KW-0472">Membrane</keyword>
<evidence type="ECO:0000313" key="4">
    <source>
        <dbReference type="EMBL" id="CAG8616078.1"/>
    </source>
</evidence>
<protein>
    <submittedName>
        <fullName evidence="4">5136_t:CDS:1</fullName>
    </submittedName>
</protein>
<dbReference type="PROSITE" id="PS50011">
    <property type="entry name" value="PROTEIN_KINASE_DOM"/>
    <property type="match status" value="1"/>
</dbReference>
<feature type="compositionally biased region" description="Low complexity" evidence="1">
    <location>
        <begin position="338"/>
        <end position="363"/>
    </location>
</feature>
<dbReference type="GO" id="GO:0005524">
    <property type="term" value="F:ATP binding"/>
    <property type="evidence" value="ECO:0007669"/>
    <property type="project" value="InterPro"/>
</dbReference>
<accession>A0A9N9CY00</accession>
<dbReference type="GO" id="GO:0044773">
    <property type="term" value="P:mitotic DNA damage checkpoint signaling"/>
    <property type="evidence" value="ECO:0007669"/>
    <property type="project" value="TreeGrafter"/>
</dbReference>
<keyword evidence="5" id="KW-1185">Reference proteome</keyword>
<dbReference type="SUPFAM" id="SSF56112">
    <property type="entry name" value="Protein kinase-like (PK-like)"/>
    <property type="match status" value="1"/>
</dbReference>
<dbReference type="InterPro" id="IPR015915">
    <property type="entry name" value="Kelch-typ_b-propeller"/>
</dbReference>
<feature type="transmembrane region" description="Helical" evidence="2">
    <location>
        <begin position="370"/>
        <end position="396"/>
    </location>
</feature>
<dbReference type="Gene3D" id="1.10.510.10">
    <property type="entry name" value="Transferase(Phosphotransferase) domain 1"/>
    <property type="match status" value="1"/>
</dbReference>
<reference evidence="4" key="1">
    <citation type="submission" date="2021-06" db="EMBL/GenBank/DDBJ databases">
        <authorList>
            <person name="Kallberg Y."/>
            <person name="Tangrot J."/>
            <person name="Rosling A."/>
        </authorList>
    </citation>
    <scope>NUCLEOTIDE SEQUENCE</scope>
    <source>
        <strain evidence="4">FL966</strain>
    </source>
</reference>
<dbReference type="EMBL" id="CAJVQA010005238">
    <property type="protein sequence ID" value="CAG8616078.1"/>
    <property type="molecule type" value="Genomic_DNA"/>
</dbReference>
<dbReference type="Proteomes" id="UP000789759">
    <property type="component" value="Unassembled WGS sequence"/>
</dbReference>
<name>A0A9N9CY00_9GLOM</name>
<dbReference type="SUPFAM" id="SSF117281">
    <property type="entry name" value="Kelch motif"/>
    <property type="match status" value="1"/>
</dbReference>
<dbReference type="PANTHER" id="PTHR44167:SF24">
    <property type="entry name" value="SERINE_THREONINE-PROTEIN KINASE CHK2"/>
    <property type="match status" value="1"/>
</dbReference>